<reference evidence="1" key="1">
    <citation type="submission" date="2022-01" db="EMBL/GenBank/DDBJ databases">
        <authorList>
            <person name="King R."/>
        </authorList>
    </citation>
    <scope>NUCLEOTIDE SEQUENCE</scope>
</reference>
<dbReference type="OrthoDB" id="410404at2759"/>
<dbReference type="PANTHER" id="PTHR47027:SF20">
    <property type="entry name" value="REVERSE TRANSCRIPTASE-LIKE PROTEIN WITH RNA-DIRECTED DNA POLYMERASE DOMAIN"/>
    <property type="match status" value="1"/>
</dbReference>
<proteinExistence type="predicted"/>
<dbReference type="Proteomes" id="UP001153709">
    <property type="component" value="Chromosome 5"/>
</dbReference>
<dbReference type="EMBL" id="OU898280">
    <property type="protein sequence ID" value="CAG9835028.1"/>
    <property type="molecule type" value="Genomic_DNA"/>
</dbReference>
<evidence type="ECO:0000313" key="1">
    <source>
        <dbReference type="EMBL" id="CAG9835028.1"/>
    </source>
</evidence>
<keyword evidence="2" id="KW-1185">Reference proteome</keyword>
<name>A0A9N9XDF9_DIABA</name>
<sequence length="103" mass="11981">MGLKINAQKTKYMYCTRSGNQIPRLLIDALELEGVDTFVYLGSLLTKDNNVSEEIKRRILLPNKCYYGLRKQMAPKLSRKIKITIYKTLIRPVLTYTERPRTA</sequence>
<dbReference type="AlphaFoldDB" id="A0A9N9XDF9"/>
<gene>
    <name evidence="1" type="ORF">DIABBA_LOCUS8275</name>
</gene>
<accession>A0A9N9XDF9</accession>
<evidence type="ECO:0000313" key="2">
    <source>
        <dbReference type="Proteomes" id="UP001153709"/>
    </source>
</evidence>
<dbReference type="PANTHER" id="PTHR47027">
    <property type="entry name" value="REVERSE TRANSCRIPTASE DOMAIN-CONTAINING PROTEIN"/>
    <property type="match status" value="1"/>
</dbReference>
<organism evidence="1 2">
    <name type="scientific">Diabrotica balteata</name>
    <name type="common">Banded cucumber beetle</name>
    <dbReference type="NCBI Taxonomy" id="107213"/>
    <lineage>
        <taxon>Eukaryota</taxon>
        <taxon>Metazoa</taxon>
        <taxon>Ecdysozoa</taxon>
        <taxon>Arthropoda</taxon>
        <taxon>Hexapoda</taxon>
        <taxon>Insecta</taxon>
        <taxon>Pterygota</taxon>
        <taxon>Neoptera</taxon>
        <taxon>Endopterygota</taxon>
        <taxon>Coleoptera</taxon>
        <taxon>Polyphaga</taxon>
        <taxon>Cucujiformia</taxon>
        <taxon>Chrysomeloidea</taxon>
        <taxon>Chrysomelidae</taxon>
        <taxon>Galerucinae</taxon>
        <taxon>Diabroticina</taxon>
        <taxon>Diabroticites</taxon>
        <taxon>Diabrotica</taxon>
    </lineage>
</organism>
<evidence type="ECO:0008006" key="3">
    <source>
        <dbReference type="Google" id="ProtNLM"/>
    </source>
</evidence>
<protein>
    <recommendedName>
        <fullName evidence="3">Reverse transcriptase</fullName>
    </recommendedName>
</protein>